<dbReference type="PANTHER" id="PTHR35610">
    <property type="entry name" value="3-ISOPROPYLMALATE DEHYDRATASE-RELATED"/>
    <property type="match status" value="1"/>
</dbReference>
<reference evidence="1" key="1">
    <citation type="journal article" date="2014" name="Genome Biol. Evol.">
        <title>Pangenome evidence for extensive interdomain horizontal transfer affecting lineage core and shell genes in uncultured planktonic thaumarchaeota and euryarchaeota.</title>
        <authorList>
            <person name="Deschamps P."/>
            <person name="Zivanovic Y."/>
            <person name="Moreira D."/>
            <person name="Rodriguez-Valera F."/>
            <person name="Lopez-Garcia P."/>
        </authorList>
    </citation>
    <scope>NUCLEOTIDE SEQUENCE</scope>
</reference>
<sequence>MTTVNSIVVALAHMTEAPRVEVDPGLNASGALVVSCFPSIGFVSSIVAHYLVDKLDLELVGGVRHPKLPPVCLVQDGKPLPPMRFYSGEPICNMERCDKIVLIASEIQVLPELNLPLADTLLDWCTENGVGATMLIDSYAQGIGQQHSIFDDDQTDETLLGIGSTDTSHETLEELGVPLLKQGVVGGITGVMMGESRRREVDVMAILAESDGEIGGSLPDARAAARIIECLDDLLPAVHLDPEPLLAEAQRIEGEIREMMAVHLNPPADAGDSLGSMYG</sequence>
<dbReference type="Gene3D" id="3.40.50.10900">
    <property type="entry name" value="PAC-like subunit"/>
    <property type="match status" value="1"/>
</dbReference>
<proteinExistence type="predicted"/>
<accession>A0A075HHW9</accession>
<dbReference type="AlphaFoldDB" id="A0A075HHW9"/>
<protein>
    <submittedName>
        <fullName evidence="1">Archaeal enzymes of ATP-grasp superfamily</fullName>
    </submittedName>
</protein>
<dbReference type="InterPro" id="IPR019151">
    <property type="entry name" value="Proteasome_assmbl_chaperone_2"/>
</dbReference>
<name>A0A075HHW9_9EURY</name>
<dbReference type="Pfam" id="PF09754">
    <property type="entry name" value="PAC2"/>
    <property type="match status" value="1"/>
</dbReference>
<dbReference type="InterPro" id="IPR038389">
    <property type="entry name" value="PSMG2_sf"/>
</dbReference>
<evidence type="ECO:0000313" key="1">
    <source>
        <dbReference type="EMBL" id="AIF16016.1"/>
    </source>
</evidence>
<dbReference type="SUPFAM" id="SSF159659">
    <property type="entry name" value="Cgl1923-like"/>
    <property type="match status" value="1"/>
</dbReference>
<organism evidence="1">
    <name type="scientific">uncultured marine group II/III euryarchaeote KM3_72_B09</name>
    <dbReference type="NCBI Taxonomy" id="1456497"/>
    <lineage>
        <taxon>Archaea</taxon>
        <taxon>Methanobacteriati</taxon>
        <taxon>Methanobacteriota</taxon>
        <taxon>environmental samples</taxon>
    </lineage>
</organism>
<dbReference type="PANTHER" id="PTHR35610:SF3">
    <property type="entry name" value="PROTEASOME ASSEMBLY CHAPERONE FAMILY PROTEIN"/>
    <property type="match status" value="1"/>
</dbReference>
<dbReference type="EMBL" id="KF901043">
    <property type="protein sequence ID" value="AIF16016.1"/>
    <property type="molecule type" value="Genomic_DNA"/>
</dbReference>